<gene>
    <name evidence="2" type="ORF">DOS84_07835</name>
</gene>
<dbReference type="Gene3D" id="1.20.120.450">
    <property type="entry name" value="dinb family like domain"/>
    <property type="match status" value="1"/>
</dbReference>
<reference evidence="2 3" key="1">
    <citation type="submission" date="2018-06" db="EMBL/GenBank/DDBJ databases">
        <title>Flavobacterium sp IMCC34762, genome.</title>
        <authorList>
            <person name="Joung Y."/>
            <person name="Cho J."/>
            <person name="Song J."/>
        </authorList>
    </citation>
    <scope>NUCLEOTIDE SEQUENCE [LARGE SCALE GENOMIC DNA]</scope>
    <source>
        <strain evidence="2 3">IMCC34762</strain>
    </source>
</reference>
<dbReference type="OrthoDB" id="948294at2"/>
<comment type="caution">
    <text evidence="2">The sequence shown here is derived from an EMBL/GenBank/DDBJ whole genome shotgun (WGS) entry which is preliminary data.</text>
</comment>
<feature type="domain" description="DinB-like" evidence="1">
    <location>
        <begin position="20"/>
        <end position="154"/>
    </location>
</feature>
<dbReference type="SUPFAM" id="SSF109854">
    <property type="entry name" value="DinB/YfiT-like putative metalloenzymes"/>
    <property type="match status" value="1"/>
</dbReference>
<dbReference type="InterPro" id="IPR024775">
    <property type="entry name" value="DinB-like"/>
</dbReference>
<name>A0A2W7TWG0_9FLAO</name>
<dbReference type="EMBL" id="QKXH01000004">
    <property type="protein sequence ID" value="PZX93854.1"/>
    <property type="molecule type" value="Genomic_DNA"/>
</dbReference>
<protein>
    <submittedName>
        <fullName evidence="2">DinB family protein</fullName>
    </submittedName>
</protein>
<proteinExistence type="predicted"/>
<keyword evidence="3" id="KW-1185">Reference proteome</keyword>
<dbReference type="Proteomes" id="UP000249177">
    <property type="component" value="Unassembled WGS sequence"/>
</dbReference>
<dbReference type="RefSeq" id="WP_111409571.1">
    <property type="nucleotide sequence ID" value="NZ_QKXH01000004.1"/>
</dbReference>
<evidence type="ECO:0000313" key="2">
    <source>
        <dbReference type="EMBL" id="PZX93854.1"/>
    </source>
</evidence>
<dbReference type="InterPro" id="IPR034660">
    <property type="entry name" value="DinB/YfiT-like"/>
</dbReference>
<organism evidence="2 3">
    <name type="scientific">Flavobacterium aquariorum</name>
    <dbReference type="NCBI Taxonomy" id="2217670"/>
    <lineage>
        <taxon>Bacteria</taxon>
        <taxon>Pseudomonadati</taxon>
        <taxon>Bacteroidota</taxon>
        <taxon>Flavobacteriia</taxon>
        <taxon>Flavobacteriales</taxon>
        <taxon>Flavobacteriaceae</taxon>
        <taxon>Flavobacterium</taxon>
    </lineage>
</organism>
<evidence type="ECO:0000259" key="1">
    <source>
        <dbReference type="Pfam" id="PF12867"/>
    </source>
</evidence>
<accession>A0A2W7TWG0</accession>
<dbReference type="AlphaFoldDB" id="A0A2W7TWG0"/>
<evidence type="ECO:0000313" key="3">
    <source>
        <dbReference type="Proteomes" id="UP000249177"/>
    </source>
</evidence>
<dbReference type="Pfam" id="PF12867">
    <property type="entry name" value="DinB_2"/>
    <property type="match status" value="1"/>
</dbReference>
<sequence length="159" mass="18338">MATTELFIKMTFDRWNGSITNLNAILNSLTDETLQKEIAPGKNRGIYLLGHLIAVHDEMLKLLDLGEKLYPELYEPFIKSPDKTVTQIPTAAELRSFWTKQCEVLKQKFDSLKPEDWFEKHTAVSAEDFANEPHRNKLNIIITRTSHLQYHSGQLVLLK</sequence>